<dbReference type="NCBIfam" id="TIGR03083">
    <property type="entry name" value="maleylpyruvate isomerase family mycothiol-dependent enzyme"/>
    <property type="match status" value="1"/>
</dbReference>
<dbReference type="Proteomes" id="UP000298111">
    <property type="component" value="Unassembled WGS sequence"/>
</dbReference>
<dbReference type="InterPro" id="IPR017517">
    <property type="entry name" value="Maleyloyr_isom"/>
</dbReference>
<dbReference type="GO" id="GO:0046872">
    <property type="term" value="F:metal ion binding"/>
    <property type="evidence" value="ECO:0007669"/>
    <property type="project" value="InterPro"/>
</dbReference>
<dbReference type="SUPFAM" id="SSF109854">
    <property type="entry name" value="DinB/YfiT-like putative metalloenzymes"/>
    <property type="match status" value="1"/>
</dbReference>
<dbReference type="GO" id="GO:0016853">
    <property type="term" value="F:isomerase activity"/>
    <property type="evidence" value="ECO:0007669"/>
    <property type="project" value="UniProtKB-KW"/>
</dbReference>
<dbReference type="InterPro" id="IPR034660">
    <property type="entry name" value="DinB/YfiT-like"/>
</dbReference>
<reference evidence="2 3" key="1">
    <citation type="submission" date="2018-10" db="EMBL/GenBank/DDBJ databases">
        <title>Isolation of pseudouridimycin from Streptomyces albus DSM 40763.</title>
        <authorList>
            <person name="Rosenqvist P."/>
            <person name="Metsae-Ketelae M."/>
            <person name="Virta P."/>
        </authorList>
    </citation>
    <scope>NUCLEOTIDE SEQUENCE [LARGE SCALE GENOMIC DNA]</scope>
    <source>
        <strain evidence="2 3">DSM 40763</strain>
    </source>
</reference>
<evidence type="ECO:0000313" key="3">
    <source>
        <dbReference type="Proteomes" id="UP000298111"/>
    </source>
</evidence>
<sequence>MLRRAVAYALGAAQTVTPALLARPTPCAQWDLGRLLAHADDSLAALHEGFADGAVALCPPPREATRGAAICGATAYDPATAFRLRAARALGVLSGVRAGSGPPRPRQPVVVADAPLTATALALAGAVELAVHGWDIARAAGRPDHALPLPLAARLLPVAHRLVPHEGARHPLFGPPVALGPSAPPDHRLLAFLGRDPRPTDTAARSS</sequence>
<dbReference type="InterPro" id="IPR024344">
    <property type="entry name" value="MDMPI_metal-binding"/>
</dbReference>
<feature type="domain" description="Mycothiol-dependent maleylpyruvate isomerase metal-binding" evidence="1">
    <location>
        <begin position="2"/>
        <end position="137"/>
    </location>
</feature>
<protein>
    <submittedName>
        <fullName evidence="2">Maleylpyruvate isomerase family mycothiol-dependent enzyme</fullName>
    </submittedName>
</protein>
<name>A0A8H1QVW0_9ACTN</name>
<keyword evidence="2" id="KW-0413">Isomerase</keyword>
<dbReference type="Pfam" id="PF11716">
    <property type="entry name" value="MDMPI_N"/>
    <property type="match status" value="1"/>
</dbReference>
<comment type="caution">
    <text evidence="2">The sequence shown here is derived from an EMBL/GenBank/DDBJ whole genome shotgun (WGS) entry which is preliminary data.</text>
</comment>
<evidence type="ECO:0000313" key="2">
    <source>
        <dbReference type="EMBL" id="TGG84793.1"/>
    </source>
</evidence>
<evidence type="ECO:0000259" key="1">
    <source>
        <dbReference type="Pfam" id="PF11716"/>
    </source>
</evidence>
<organism evidence="2 3">
    <name type="scientific">Streptomyces albus</name>
    <dbReference type="NCBI Taxonomy" id="1888"/>
    <lineage>
        <taxon>Bacteria</taxon>
        <taxon>Bacillati</taxon>
        <taxon>Actinomycetota</taxon>
        <taxon>Actinomycetes</taxon>
        <taxon>Kitasatosporales</taxon>
        <taxon>Streptomycetaceae</taxon>
        <taxon>Streptomyces</taxon>
    </lineage>
</organism>
<dbReference type="AlphaFoldDB" id="A0A8H1QVW0"/>
<dbReference type="EMBL" id="RCIY01000046">
    <property type="protein sequence ID" value="TGG84793.1"/>
    <property type="molecule type" value="Genomic_DNA"/>
</dbReference>
<proteinExistence type="predicted"/>
<gene>
    <name evidence="2" type="ORF">D8771_11515</name>
</gene>
<dbReference type="Gene3D" id="1.20.120.450">
    <property type="entry name" value="dinb family like domain"/>
    <property type="match status" value="1"/>
</dbReference>
<accession>A0A8H1QVW0</accession>
<keyword evidence="2" id="KW-0670">Pyruvate</keyword>